<evidence type="ECO:0000256" key="6">
    <source>
        <dbReference type="ARBA" id="ARBA00022679"/>
    </source>
</evidence>
<keyword evidence="14 19" id="KW-0472">Membrane</keyword>
<keyword evidence="21" id="KW-1185">Reference proteome</keyword>
<dbReference type="Pfam" id="PF00069">
    <property type="entry name" value="Pkinase"/>
    <property type="match status" value="1"/>
</dbReference>
<dbReference type="FunFam" id="3.30.200.20:FF:000309">
    <property type="entry name" value="Leucine-rich repeat receptor protein kinase MSP1"/>
    <property type="match status" value="1"/>
</dbReference>
<evidence type="ECO:0000256" key="3">
    <source>
        <dbReference type="ARBA" id="ARBA00022527"/>
    </source>
</evidence>
<evidence type="ECO:0000256" key="7">
    <source>
        <dbReference type="ARBA" id="ARBA00022692"/>
    </source>
</evidence>
<evidence type="ECO:0000256" key="4">
    <source>
        <dbReference type="ARBA" id="ARBA00022553"/>
    </source>
</evidence>
<dbReference type="AlphaFoldDB" id="A0AB40AVX5"/>
<feature type="domain" description="Protein kinase" evidence="20">
    <location>
        <begin position="166"/>
        <end position="446"/>
    </location>
</feature>
<dbReference type="PROSITE" id="PS50011">
    <property type="entry name" value="PROTEIN_KINASE_DOM"/>
    <property type="match status" value="1"/>
</dbReference>
<accession>A0AB40AVX5</accession>
<comment type="catalytic activity">
    <reaction evidence="18">
        <text>L-seryl-[protein] + ATP = O-phospho-L-seryl-[protein] + ADP + H(+)</text>
        <dbReference type="Rhea" id="RHEA:17989"/>
        <dbReference type="Rhea" id="RHEA-COMP:9863"/>
        <dbReference type="Rhea" id="RHEA-COMP:11604"/>
        <dbReference type="ChEBI" id="CHEBI:15378"/>
        <dbReference type="ChEBI" id="CHEBI:29999"/>
        <dbReference type="ChEBI" id="CHEBI:30616"/>
        <dbReference type="ChEBI" id="CHEBI:83421"/>
        <dbReference type="ChEBI" id="CHEBI:456216"/>
        <dbReference type="EC" id="2.7.11.1"/>
    </reaction>
</comment>
<gene>
    <name evidence="22" type="primary">LOC120255120</name>
</gene>
<evidence type="ECO:0000313" key="22">
    <source>
        <dbReference type="RefSeq" id="XP_039118944.1"/>
    </source>
</evidence>
<protein>
    <recommendedName>
        <fullName evidence="2">non-specific serine/threonine protein kinase</fullName>
        <ecNumber evidence="2">2.7.11.1</ecNumber>
    </recommendedName>
</protein>
<evidence type="ECO:0000256" key="19">
    <source>
        <dbReference type="SAM" id="Phobius"/>
    </source>
</evidence>
<dbReference type="FunFam" id="3.80.10.10:FF:000722">
    <property type="entry name" value="Leucine-rich repeat receptor-like protein kinase"/>
    <property type="match status" value="1"/>
</dbReference>
<keyword evidence="15" id="KW-0675">Receptor</keyword>
<dbReference type="SUPFAM" id="SSF56112">
    <property type="entry name" value="Protein kinase-like (PK-like)"/>
    <property type="match status" value="1"/>
</dbReference>
<dbReference type="RefSeq" id="XP_039118944.1">
    <property type="nucleotide sequence ID" value="XM_039263010.1"/>
</dbReference>
<dbReference type="GO" id="GO:0005524">
    <property type="term" value="F:ATP binding"/>
    <property type="evidence" value="ECO:0007669"/>
    <property type="project" value="UniProtKB-KW"/>
</dbReference>
<dbReference type="GO" id="GO:0004674">
    <property type="term" value="F:protein serine/threonine kinase activity"/>
    <property type="evidence" value="ECO:0007669"/>
    <property type="project" value="UniProtKB-KW"/>
</dbReference>
<comment type="subcellular location">
    <subcellularLocation>
        <location evidence="1">Membrane</location>
        <topology evidence="1">Single-pass type I membrane protein</topology>
    </subcellularLocation>
</comment>
<keyword evidence="8" id="KW-0732">Signal</keyword>
<evidence type="ECO:0000256" key="18">
    <source>
        <dbReference type="ARBA" id="ARBA00048679"/>
    </source>
</evidence>
<evidence type="ECO:0000256" key="16">
    <source>
        <dbReference type="ARBA" id="ARBA00023180"/>
    </source>
</evidence>
<evidence type="ECO:0000256" key="12">
    <source>
        <dbReference type="ARBA" id="ARBA00022840"/>
    </source>
</evidence>
<name>A0AB40AVX5_DIOCR</name>
<keyword evidence="3" id="KW-0723">Serine/threonine-protein kinase</keyword>
<feature type="transmembrane region" description="Helical" evidence="19">
    <location>
        <begin position="105"/>
        <end position="129"/>
    </location>
</feature>
<dbReference type="Gene3D" id="3.30.200.20">
    <property type="entry name" value="Phosphorylase Kinase, domain 1"/>
    <property type="match status" value="1"/>
</dbReference>
<dbReference type="Pfam" id="PF00560">
    <property type="entry name" value="LRR_1"/>
    <property type="match status" value="2"/>
</dbReference>
<reference evidence="22" key="1">
    <citation type="submission" date="2025-08" db="UniProtKB">
        <authorList>
            <consortium name="RefSeq"/>
        </authorList>
    </citation>
    <scope>IDENTIFICATION</scope>
</reference>
<dbReference type="FunFam" id="1.10.510.10:FF:000445">
    <property type="entry name" value="MDIS1-interacting receptor like kinase 2"/>
    <property type="match status" value="1"/>
</dbReference>
<evidence type="ECO:0000256" key="8">
    <source>
        <dbReference type="ARBA" id="ARBA00022729"/>
    </source>
</evidence>
<keyword evidence="11" id="KW-0418">Kinase</keyword>
<keyword evidence="10" id="KW-0547">Nucleotide-binding</keyword>
<comment type="catalytic activity">
    <reaction evidence="17">
        <text>L-threonyl-[protein] + ATP = O-phospho-L-threonyl-[protein] + ADP + H(+)</text>
        <dbReference type="Rhea" id="RHEA:46608"/>
        <dbReference type="Rhea" id="RHEA-COMP:11060"/>
        <dbReference type="Rhea" id="RHEA-COMP:11605"/>
        <dbReference type="ChEBI" id="CHEBI:15378"/>
        <dbReference type="ChEBI" id="CHEBI:30013"/>
        <dbReference type="ChEBI" id="CHEBI:30616"/>
        <dbReference type="ChEBI" id="CHEBI:61977"/>
        <dbReference type="ChEBI" id="CHEBI:456216"/>
        <dbReference type="EC" id="2.7.11.1"/>
    </reaction>
</comment>
<evidence type="ECO:0000256" key="5">
    <source>
        <dbReference type="ARBA" id="ARBA00022614"/>
    </source>
</evidence>
<evidence type="ECO:0000256" key="17">
    <source>
        <dbReference type="ARBA" id="ARBA00047899"/>
    </source>
</evidence>
<keyword evidence="4" id="KW-0597">Phosphoprotein</keyword>
<dbReference type="Pfam" id="PF14223">
    <property type="entry name" value="Retrotran_gag_2"/>
    <property type="match status" value="1"/>
</dbReference>
<keyword evidence="16" id="KW-0325">Glycoprotein</keyword>
<dbReference type="InterPro" id="IPR000719">
    <property type="entry name" value="Prot_kinase_dom"/>
</dbReference>
<keyword evidence="13 19" id="KW-1133">Transmembrane helix</keyword>
<evidence type="ECO:0000256" key="14">
    <source>
        <dbReference type="ARBA" id="ARBA00023136"/>
    </source>
</evidence>
<evidence type="ECO:0000256" key="2">
    <source>
        <dbReference type="ARBA" id="ARBA00012513"/>
    </source>
</evidence>
<dbReference type="Gene3D" id="3.80.10.10">
    <property type="entry name" value="Ribonuclease Inhibitor"/>
    <property type="match status" value="1"/>
</dbReference>
<dbReference type="SMART" id="SM00220">
    <property type="entry name" value="S_TKc"/>
    <property type="match status" value="1"/>
</dbReference>
<dbReference type="GO" id="GO:0016020">
    <property type="term" value="C:membrane"/>
    <property type="evidence" value="ECO:0007669"/>
    <property type="project" value="UniProtKB-SubCell"/>
</dbReference>
<evidence type="ECO:0000256" key="1">
    <source>
        <dbReference type="ARBA" id="ARBA00004479"/>
    </source>
</evidence>
<dbReference type="InterPro" id="IPR001611">
    <property type="entry name" value="Leu-rich_rpt"/>
</dbReference>
<dbReference type="GeneID" id="120255120"/>
<keyword evidence="9" id="KW-0677">Repeat</keyword>
<dbReference type="PROSITE" id="PS00109">
    <property type="entry name" value="PROTEIN_KINASE_TYR"/>
    <property type="match status" value="1"/>
</dbReference>
<keyword evidence="6" id="KW-0808">Transferase</keyword>
<proteinExistence type="predicted"/>
<evidence type="ECO:0000256" key="10">
    <source>
        <dbReference type="ARBA" id="ARBA00022741"/>
    </source>
</evidence>
<dbReference type="InterPro" id="IPR008266">
    <property type="entry name" value="Tyr_kinase_AS"/>
</dbReference>
<dbReference type="SUPFAM" id="SSF52058">
    <property type="entry name" value="L domain-like"/>
    <property type="match status" value="1"/>
</dbReference>
<dbReference type="InterPro" id="IPR051420">
    <property type="entry name" value="Ser_Thr_Kinases_DiverseReg"/>
</dbReference>
<evidence type="ECO:0000256" key="15">
    <source>
        <dbReference type="ARBA" id="ARBA00023170"/>
    </source>
</evidence>
<evidence type="ECO:0000256" key="11">
    <source>
        <dbReference type="ARBA" id="ARBA00022777"/>
    </source>
</evidence>
<dbReference type="InterPro" id="IPR011009">
    <property type="entry name" value="Kinase-like_dom_sf"/>
</dbReference>
<dbReference type="InterPro" id="IPR032675">
    <property type="entry name" value="LRR_dom_sf"/>
</dbReference>
<dbReference type="Gene3D" id="1.10.510.10">
    <property type="entry name" value="Transferase(Phosphotransferase) domain 1"/>
    <property type="match status" value="1"/>
</dbReference>
<dbReference type="PANTHER" id="PTHR48005:SF44">
    <property type="entry name" value="MDIS1-INTERACTING RECEPTOR LIKE KINASE 2-LIKE ISOFORM X1"/>
    <property type="match status" value="1"/>
</dbReference>
<dbReference type="EC" id="2.7.11.1" evidence="2"/>
<evidence type="ECO:0000256" key="9">
    <source>
        <dbReference type="ARBA" id="ARBA00022737"/>
    </source>
</evidence>
<organism evidence="21 22">
    <name type="scientific">Dioscorea cayennensis subsp. rotundata</name>
    <name type="common">White Guinea yam</name>
    <name type="synonym">Dioscorea rotundata</name>
    <dbReference type="NCBI Taxonomy" id="55577"/>
    <lineage>
        <taxon>Eukaryota</taxon>
        <taxon>Viridiplantae</taxon>
        <taxon>Streptophyta</taxon>
        <taxon>Embryophyta</taxon>
        <taxon>Tracheophyta</taxon>
        <taxon>Spermatophyta</taxon>
        <taxon>Magnoliopsida</taxon>
        <taxon>Liliopsida</taxon>
        <taxon>Dioscoreales</taxon>
        <taxon>Dioscoreaceae</taxon>
        <taxon>Dioscorea</taxon>
    </lineage>
</organism>
<evidence type="ECO:0000259" key="20">
    <source>
        <dbReference type="PROSITE" id="PS50011"/>
    </source>
</evidence>
<keyword evidence="7 19" id="KW-0812">Transmembrane</keyword>
<keyword evidence="12" id="KW-0067">ATP-binding</keyword>
<sequence length="620" mass="68586">MHLDLSSNELSGSIPSNLARLTALKLLNVSHNNLSGHIPEAFSDMYSLCSIDFSYNMLTGPIPSGEVFHNASKAYVGNDGLCGDAVGLLQCGFSPSDQGSHKKHAILLITITVPVAGCSLMLLVAIALACSRQRTSKVAETENYSLVWDMGLKFKFTDVMEAIDNFNEAYCIGKGSFEVVYKAELPSGQVLAVKRHHFSDESDIQENNVRSFLNEIQILLGVRHRNIVKLHGSCMRKGVMYLVYDYVERGSLGDVLYNVLGGLTFDWAMRVKVIHGVAHALAYLHNDCSPSIVHRDISINNVLLDDDFEPKLCDFGTAKLLTHDASSCTAVVGSYGYIAPELAYMTKFTDKCDVYSFGVVTLEVMMGIHPGELLLNLPSMSSSSQGNDQLLKDVLDHRLLPPTGQLAEQVVFIVKIALACIQTDPASRPAMLSIAQELSTMRKSYLSEPLGTITIKNLLQVSRKVAKPDDGVVPTEAQRKELEASKLKDLKAKNYLFQAIDRSILETILCKETSKDIWDSMKKKYQGSSGVKRAQLQALRRDFENLQMKDGESINNYFARTMGLANNMRFHGEKMDDVTIVEKILRSLTAKFDYIVCSIEESKDIDALSIDELQSSFISS</sequence>
<dbReference type="Proteomes" id="UP001515500">
    <property type="component" value="Unplaced"/>
</dbReference>
<dbReference type="PANTHER" id="PTHR48005">
    <property type="entry name" value="LEUCINE RICH REPEAT KINASE 2"/>
    <property type="match status" value="1"/>
</dbReference>
<evidence type="ECO:0000313" key="21">
    <source>
        <dbReference type="Proteomes" id="UP001515500"/>
    </source>
</evidence>
<evidence type="ECO:0000256" key="13">
    <source>
        <dbReference type="ARBA" id="ARBA00022989"/>
    </source>
</evidence>
<keyword evidence="5" id="KW-0433">Leucine-rich repeat</keyword>